<keyword evidence="2" id="KW-1185">Reference proteome</keyword>
<name>A0A4C1VKK3_EUMVA</name>
<evidence type="ECO:0000313" key="2">
    <source>
        <dbReference type="Proteomes" id="UP000299102"/>
    </source>
</evidence>
<evidence type="ECO:0000313" key="1">
    <source>
        <dbReference type="EMBL" id="GBP38932.1"/>
    </source>
</evidence>
<accession>A0A4C1VKK3</accession>
<comment type="caution">
    <text evidence="1">The sequence shown here is derived from an EMBL/GenBank/DDBJ whole genome shotgun (WGS) entry which is preliminary data.</text>
</comment>
<reference evidence="1 2" key="1">
    <citation type="journal article" date="2019" name="Commun. Biol.">
        <title>The bagworm genome reveals a unique fibroin gene that provides high tensile strength.</title>
        <authorList>
            <person name="Kono N."/>
            <person name="Nakamura H."/>
            <person name="Ohtoshi R."/>
            <person name="Tomita M."/>
            <person name="Numata K."/>
            <person name="Arakawa K."/>
        </authorList>
    </citation>
    <scope>NUCLEOTIDE SEQUENCE [LARGE SCALE GENOMIC DNA]</scope>
</reference>
<proteinExistence type="predicted"/>
<dbReference type="Proteomes" id="UP000299102">
    <property type="component" value="Unassembled WGS sequence"/>
</dbReference>
<dbReference type="AlphaFoldDB" id="A0A4C1VKK3"/>
<organism evidence="1 2">
    <name type="scientific">Eumeta variegata</name>
    <name type="common">Bagworm moth</name>
    <name type="synonym">Eumeta japonica</name>
    <dbReference type="NCBI Taxonomy" id="151549"/>
    <lineage>
        <taxon>Eukaryota</taxon>
        <taxon>Metazoa</taxon>
        <taxon>Ecdysozoa</taxon>
        <taxon>Arthropoda</taxon>
        <taxon>Hexapoda</taxon>
        <taxon>Insecta</taxon>
        <taxon>Pterygota</taxon>
        <taxon>Neoptera</taxon>
        <taxon>Endopterygota</taxon>
        <taxon>Lepidoptera</taxon>
        <taxon>Glossata</taxon>
        <taxon>Ditrysia</taxon>
        <taxon>Tineoidea</taxon>
        <taxon>Psychidae</taxon>
        <taxon>Oiketicinae</taxon>
        <taxon>Eumeta</taxon>
    </lineage>
</organism>
<gene>
    <name evidence="1" type="ORF">EVAR_95682_1</name>
</gene>
<protein>
    <submittedName>
        <fullName evidence="1">Uncharacterized protein</fullName>
    </submittedName>
</protein>
<dbReference type="EMBL" id="BGZK01000356">
    <property type="protein sequence ID" value="GBP38932.1"/>
    <property type="molecule type" value="Genomic_DNA"/>
</dbReference>
<sequence>MYFLEQRVVSTDLKTHWSIYKSSPNPKRYKRNSPAMKAQMGGHFESIAARVQHWQTNSRSLAELAESECTGCANVILYMLVLLKTPWSADY</sequence>